<dbReference type="PROSITE" id="PS51194">
    <property type="entry name" value="HELICASE_CTER"/>
    <property type="match status" value="1"/>
</dbReference>
<reference evidence="10 11" key="1">
    <citation type="submission" date="2017-06" db="EMBL/GenBank/DDBJ databases">
        <title>Isolation and characterization of a thermophilic and butanogenic Thermoanaerobacterium thermosaccharolyticum M5 capable of efficient degradation of hemicellulose.</title>
        <authorList>
            <person name="Xin F."/>
            <person name="Jiang Y."/>
        </authorList>
    </citation>
    <scope>NUCLEOTIDE SEQUENCE [LARGE SCALE GENOMIC DNA]</scope>
    <source>
        <strain evidence="10 11">M5</strain>
    </source>
</reference>
<dbReference type="Pfam" id="PF00271">
    <property type="entry name" value="Helicase_C"/>
    <property type="match status" value="1"/>
</dbReference>
<feature type="domain" description="Helicase C-terminal" evidence="9">
    <location>
        <begin position="520"/>
        <end position="680"/>
    </location>
</feature>
<evidence type="ECO:0000313" key="11">
    <source>
        <dbReference type="Proteomes" id="UP000215301"/>
    </source>
</evidence>
<dbReference type="GO" id="GO:0043138">
    <property type="term" value="F:3'-5' DNA helicase activity"/>
    <property type="evidence" value="ECO:0007669"/>
    <property type="project" value="UniProtKB-EC"/>
</dbReference>
<dbReference type="AlphaFoldDB" id="A0A231VFL4"/>
<proteinExistence type="inferred from homology"/>
<dbReference type="Proteomes" id="UP000215301">
    <property type="component" value="Unassembled WGS sequence"/>
</dbReference>
<evidence type="ECO:0000259" key="9">
    <source>
        <dbReference type="PROSITE" id="PS51194"/>
    </source>
</evidence>
<comment type="catalytic activity">
    <reaction evidence="6">
        <text>Couples ATP hydrolysis with the unwinding of duplex DNA by translocating in the 3'-5' direction.</text>
        <dbReference type="EC" id="5.6.2.4"/>
    </reaction>
</comment>
<dbReference type="RefSeq" id="WP_094045771.1">
    <property type="nucleotide sequence ID" value="NZ_CP116969.1"/>
</dbReference>
<evidence type="ECO:0000256" key="5">
    <source>
        <dbReference type="ARBA" id="ARBA00023235"/>
    </source>
</evidence>
<dbReference type="SUPFAM" id="SSF52540">
    <property type="entry name" value="P-loop containing nucleoside triphosphate hydrolases"/>
    <property type="match status" value="1"/>
</dbReference>
<dbReference type="GO" id="GO:0009378">
    <property type="term" value="F:four-way junction helicase activity"/>
    <property type="evidence" value="ECO:0007669"/>
    <property type="project" value="TreeGrafter"/>
</dbReference>
<dbReference type="GO" id="GO:0005694">
    <property type="term" value="C:chromosome"/>
    <property type="evidence" value="ECO:0007669"/>
    <property type="project" value="TreeGrafter"/>
</dbReference>
<dbReference type="GO" id="GO:0005737">
    <property type="term" value="C:cytoplasm"/>
    <property type="evidence" value="ECO:0007669"/>
    <property type="project" value="TreeGrafter"/>
</dbReference>
<dbReference type="EMBL" id="NKHD01000027">
    <property type="protein sequence ID" value="OXT06948.1"/>
    <property type="molecule type" value="Genomic_DNA"/>
</dbReference>
<feature type="domain" description="Helicase ATP-binding" evidence="8">
    <location>
        <begin position="301"/>
        <end position="484"/>
    </location>
</feature>
<dbReference type="InterPro" id="IPR027417">
    <property type="entry name" value="P-loop_NTPase"/>
</dbReference>
<dbReference type="SMART" id="SM00490">
    <property type="entry name" value="HELICc"/>
    <property type="match status" value="1"/>
</dbReference>
<dbReference type="Pfam" id="PF00270">
    <property type="entry name" value="DEAD"/>
    <property type="match status" value="1"/>
</dbReference>
<dbReference type="PANTHER" id="PTHR13710">
    <property type="entry name" value="DNA HELICASE RECQ FAMILY MEMBER"/>
    <property type="match status" value="1"/>
</dbReference>
<dbReference type="GO" id="GO:0006281">
    <property type="term" value="P:DNA repair"/>
    <property type="evidence" value="ECO:0007669"/>
    <property type="project" value="TreeGrafter"/>
</dbReference>
<evidence type="ECO:0000256" key="3">
    <source>
        <dbReference type="ARBA" id="ARBA00022840"/>
    </source>
</evidence>
<evidence type="ECO:0000256" key="6">
    <source>
        <dbReference type="ARBA" id="ARBA00034617"/>
    </source>
</evidence>
<dbReference type="InterPro" id="IPR001650">
    <property type="entry name" value="Helicase_C-like"/>
</dbReference>
<protein>
    <recommendedName>
        <fullName evidence="7">DNA 3'-5' helicase</fullName>
        <ecNumber evidence="7">5.6.2.4</ecNumber>
    </recommendedName>
</protein>
<evidence type="ECO:0000256" key="4">
    <source>
        <dbReference type="ARBA" id="ARBA00023125"/>
    </source>
</evidence>
<sequence length="1059" mass="125440">MINLKNYINEIIQSHLKDDETIVVLKGFDIKLYDSDISISIDTVLKNNKTKYFIDLLNERHVITYDEYIMLHTFVLDTFKKVVILENNIYINYFPLYVDIPENIKKFLLINFDDEIESDEEISDLSDYTAIYSNFKNINGKYYVVYNNIISDEKEVRYPLFTKSNDKIDREIITPANKFYKLDTEESYIAFLNEINEEKVNDIYILWDRYNNYNLYSDKLQILKNLYKNHINIKIGYIIDKESQITIRKDFYEILKKYWGKDAFREIKMYDIDRLYNKEKVVKNVSQGEIIERIVEEVEKCHRGENYRDIFVTAPTGSGKSAMFQIPAIYLAENYELFTIVISPLIGLMNDQVYNLDKKNYKYARTINSDISPVERQAILNEIADKKCHILYLSPESLLSKSDLEQIIGDRQLGLLVIDEAHIVTTWGKQFRPDYWYLGDHLDRIKKYQRKNGKPNFVIATFTATAIYGGVEDMYSETIQSLKMVDPITYLGYVKRDDIKINIEKSEITITQKDEYELNKFDKLIQKINKTIILGQKMLIYFPTIALINRFYEYCIVNDLGKYITKYHGRLTSYEKKENYIKFKENKTPIMLATKAFGMGIDIDDIDIIAHFAPTGNVCDYVQEIGRAARKPEMIGEAYYNFMKNDFKHINKLHGLSTVKEYQLINIIKKVYELYLENIRNNSNKKLTKKRNAMLVDAESFQHIFENPFFDEEDGINKVKTAMLLIQKDFERTFTFSPFSVRPIPLFEIGYFKIEPKIQKDMIKRYGDVLHIEDGYPDICSVNLKKIWEENFYEKYSFPKFKYMLYSKDKELNIEYKNEMYPALYVEIHFKDLNYLNTYDKIMNTIKDIIYNAVRDSKFYNIDGKDGLVDLLMAKTGDNEYKAKSIIETIISSMSIFQRDYNKNIHSRIYTVKPLKSGEIKYRFMSGVTEYFKWINRIFDFIINNAENGRMYIVDDIENGNIKEVMLILGLMESLDLLTFKSLGGKNSQIYIYVNQTKTLKEIIEKPYRYKNRLLEIIGERHKMSVKMLTYLFDGNFSNEEFWDLIENYFLGILPKEIM</sequence>
<keyword evidence="3" id="KW-0067">ATP-binding</keyword>
<dbReference type="GO" id="GO:0005524">
    <property type="term" value="F:ATP binding"/>
    <property type="evidence" value="ECO:0007669"/>
    <property type="project" value="UniProtKB-KW"/>
</dbReference>
<evidence type="ECO:0000259" key="8">
    <source>
        <dbReference type="PROSITE" id="PS51192"/>
    </source>
</evidence>
<dbReference type="GO" id="GO:0003677">
    <property type="term" value="F:DNA binding"/>
    <property type="evidence" value="ECO:0007669"/>
    <property type="project" value="UniProtKB-KW"/>
</dbReference>
<dbReference type="InterPro" id="IPR011545">
    <property type="entry name" value="DEAD/DEAH_box_helicase_dom"/>
</dbReference>
<gene>
    <name evidence="10" type="ORF">CE561_09495</name>
</gene>
<dbReference type="EC" id="5.6.2.4" evidence="7"/>
<organism evidence="10 11">
    <name type="scientific">Thermoanaerobacterium thermosaccharolyticum</name>
    <name type="common">Clostridium thermosaccharolyticum</name>
    <dbReference type="NCBI Taxonomy" id="1517"/>
    <lineage>
        <taxon>Bacteria</taxon>
        <taxon>Bacillati</taxon>
        <taxon>Bacillota</taxon>
        <taxon>Clostridia</taxon>
        <taxon>Thermoanaerobacterales</taxon>
        <taxon>Thermoanaerobacteraceae</taxon>
        <taxon>Thermoanaerobacterium</taxon>
    </lineage>
</organism>
<keyword evidence="2" id="KW-0547">Nucleotide-binding</keyword>
<keyword evidence="5" id="KW-0413">Isomerase</keyword>
<evidence type="ECO:0000313" key="10">
    <source>
        <dbReference type="EMBL" id="OXT06948.1"/>
    </source>
</evidence>
<dbReference type="CDD" id="cd17920">
    <property type="entry name" value="DEXHc_RecQ"/>
    <property type="match status" value="1"/>
</dbReference>
<comment type="similarity">
    <text evidence="1">Belongs to the helicase family. RecQ subfamily.</text>
</comment>
<accession>A0A231VFL4</accession>
<dbReference type="InterPro" id="IPR014001">
    <property type="entry name" value="Helicase_ATP-bd"/>
</dbReference>
<comment type="caution">
    <text evidence="10">The sequence shown here is derived from an EMBL/GenBank/DDBJ whole genome shotgun (WGS) entry which is preliminary data.</text>
</comment>
<evidence type="ECO:0000256" key="7">
    <source>
        <dbReference type="ARBA" id="ARBA00034808"/>
    </source>
</evidence>
<evidence type="ECO:0000256" key="2">
    <source>
        <dbReference type="ARBA" id="ARBA00022741"/>
    </source>
</evidence>
<dbReference type="PANTHER" id="PTHR13710:SF105">
    <property type="entry name" value="ATP-DEPENDENT DNA HELICASE Q1"/>
    <property type="match status" value="1"/>
</dbReference>
<dbReference type="PROSITE" id="PS51192">
    <property type="entry name" value="HELICASE_ATP_BIND_1"/>
    <property type="match status" value="1"/>
</dbReference>
<dbReference type="SMART" id="SM00487">
    <property type="entry name" value="DEXDc"/>
    <property type="match status" value="1"/>
</dbReference>
<evidence type="ECO:0000256" key="1">
    <source>
        <dbReference type="ARBA" id="ARBA00005446"/>
    </source>
</evidence>
<name>A0A231VFL4_THETR</name>
<dbReference type="GO" id="GO:0006310">
    <property type="term" value="P:DNA recombination"/>
    <property type="evidence" value="ECO:0007669"/>
    <property type="project" value="TreeGrafter"/>
</dbReference>
<keyword evidence="4" id="KW-0238">DNA-binding</keyword>
<dbReference type="Gene3D" id="3.40.50.300">
    <property type="entry name" value="P-loop containing nucleotide triphosphate hydrolases"/>
    <property type="match status" value="2"/>
</dbReference>